<gene>
    <name evidence="3" type="ORF">PIIN_05933</name>
</gene>
<feature type="signal peptide" evidence="2">
    <location>
        <begin position="1"/>
        <end position="19"/>
    </location>
</feature>
<reference evidence="3 4" key="1">
    <citation type="journal article" date="2011" name="PLoS Pathog.">
        <title>Endophytic Life Strategies Decoded by Genome and Transcriptome Analyses of the Mutualistic Root Symbiont Piriformospora indica.</title>
        <authorList>
            <person name="Zuccaro A."/>
            <person name="Lahrmann U."/>
            <person name="Guldener U."/>
            <person name="Langen G."/>
            <person name="Pfiffi S."/>
            <person name="Biedenkopf D."/>
            <person name="Wong P."/>
            <person name="Samans B."/>
            <person name="Grimm C."/>
            <person name="Basiewicz M."/>
            <person name="Murat C."/>
            <person name="Martin F."/>
            <person name="Kogel K.H."/>
        </authorList>
    </citation>
    <scope>NUCLEOTIDE SEQUENCE [LARGE SCALE GENOMIC DNA]</scope>
    <source>
        <strain evidence="3 4">DSM 11827</strain>
    </source>
</reference>
<keyword evidence="4" id="KW-1185">Reference proteome</keyword>
<evidence type="ECO:0000256" key="2">
    <source>
        <dbReference type="SAM" id="SignalP"/>
    </source>
</evidence>
<dbReference type="HOGENOM" id="CLU_156034_0_0_1"/>
<feature type="region of interest" description="Disordered" evidence="1">
    <location>
        <begin position="83"/>
        <end position="112"/>
    </location>
</feature>
<dbReference type="InParanoid" id="G4TL01"/>
<proteinExistence type="predicted"/>
<dbReference type="AlphaFoldDB" id="G4TL01"/>
<keyword evidence="2" id="KW-0732">Signal</keyword>
<dbReference type="Proteomes" id="UP000007148">
    <property type="component" value="Unassembled WGS sequence"/>
</dbReference>
<organism evidence="3 4">
    <name type="scientific">Serendipita indica (strain DSM 11827)</name>
    <name type="common">Root endophyte fungus</name>
    <name type="synonym">Piriformospora indica</name>
    <dbReference type="NCBI Taxonomy" id="1109443"/>
    <lineage>
        <taxon>Eukaryota</taxon>
        <taxon>Fungi</taxon>
        <taxon>Dikarya</taxon>
        <taxon>Basidiomycota</taxon>
        <taxon>Agaricomycotina</taxon>
        <taxon>Agaricomycetes</taxon>
        <taxon>Sebacinales</taxon>
        <taxon>Serendipitaceae</taxon>
        <taxon>Serendipita</taxon>
    </lineage>
</organism>
<feature type="compositionally biased region" description="Basic and acidic residues" evidence="1">
    <location>
        <begin position="83"/>
        <end position="96"/>
    </location>
</feature>
<sequence>MRVGFFAVLFASAVLLGTAAPLPNPMKGPATHAKWAEYHRSEAAKHAESARQFRDVAEIHGNHAWMAAARGYDNSSDVRLAESNRKLSKEHADAAAKHRNAAKWHSQQNPHIIWSPSRRRSIEELD</sequence>
<evidence type="ECO:0000313" key="4">
    <source>
        <dbReference type="Proteomes" id="UP000007148"/>
    </source>
</evidence>
<name>G4TL01_SERID</name>
<feature type="chain" id="PRO_5003468603" evidence="2">
    <location>
        <begin position="20"/>
        <end position="126"/>
    </location>
</feature>
<comment type="caution">
    <text evidence="3">The sequence shown here is derived from an EMBL/GenBank/DDBJ whole genome shotgun (WGS) entry which is preliminary data.</text>
</comment>
<evidence type="ECO:0000313" key="3">
    <source>
        <dbReference type="EMBL" id="CCA71998.1"/>
    </source>
</evidence>
<dbReference type="EMBL" id="CAFZ01000143">
    <property type="protein sequence ID" value="CCA71998.1"/>
    <property type="molecule type" value="Genomic_DNA"/>
</dbReference>
<protein>
    <submittedName>
        <fullName evidence="3">Uncharacterized protein</fullName>
    </submittedName>
</protein>
<accession>G4TL01</accession>
<evidence type="ECO:0000256" key="1">
    <source>
        <dbReference type="SAM" id="MobiDB-lite"/>
    </source>
</evidence>